<evidence type="ECO:0000313" key="7">
    <source>
        <dbReference type="Proteomes" id="UP000548304"/>
    </source>
</evidence>
<dbReference type="PANTHER" id="PTHR34142">
    <property type="entry name" value="ENDO-BETA-1,4-GLUCANASE A"/>
    <property type="match status" value="1"/>
</dbReference>
<dbReference type="SUPFAM" id="SSF51445">
    <property type="entry name" value="(Trans)glycosidases"/>
    <property type="match status" value="1"/>
</dbReference>
<dbReference type="Gene3D" id="3.20.20.80">
    <property type="entry name" value="Glycosidases"/>
    <property type="match status" value="1"/>
</dbReference>
<dbReference type="Proteomes" id="UP000548304">
    <property type="component" value="Unassembled WGS sequence"/>
</dbReference>
<accession>A0A852YRU9</accession>
<evidence type="ECO:0000256" key="4">
    <source>
        <dbReference type="SAM" id="MobiDB-lite"/>
    </source>
</evidence>
<dbReference type="Pfam" id="PF00150">
    <property type="entry name" value="Cellulase"/>
    <property type="match status" value="1"/>
</dbReference>
<keyword evidence="1 3" id="KW-0378">Hydrolase</keyword>
<keyword evidence="2 3" id="KW-0326">Glycosidase</keyword>
<evidence type="ECO:0000259" key="5">
    <source>
        <dbReference type="Pfam" id="PF00150"/>
    </source>
</evidence>
<name>A0A852YRU9_9ACTN</name>
<dbReference type="InterPro" id="IPR001547">
    <property type="entry name" value="Glyco_hydro_5"/>
</dbReference>
<dbReference type="GO" id="GO:0004553">
    <property type="term" value="F:hydrolase activity, hydrolyzing O-glycosyl compounds"/>
    <property type="evidence" value="ECO:0007669"/>
    <property type="project" value="InterPro"/>
</dbReference>
<evidence type="ECO:0000256" key="3">
    <source>
        <dbReference type="RuleBase" id="RU361153"/>
    </source>
</evidence>
<comment type="similarity">
    <text evidence="3">Belongs to the glycosyl hydrolase 5 (cellulase A) family.</text>
</comment>
<evidence type="ECO:0000313" key="6">
    <source>
        <dbReference type="EMBL" id="NYH77451.1"/>
    </source>
</evidence>
<dbReference type="PANTHER" id="PTHR34142:SF1">
    <property type="entry name" value="GLYCOSIDE HYDROLASE FAMILY 5 DOMAIN-CONTAINING PROTEIN"/>
    <property type="match status" value="1"/>
</dbReference>
<dbReference type="AlphaFoldDB" id="A0A852YRU9"/>
<dbReference type="RefSeq" id="WP_179533985.1">
    <property type="nucleotide sequence ID" value="NZ_JACBYW010000001.1"/>
</dbReference>
<comment type="caution">
    <text evidence="6">The sequence shown here is derived from an EMBL/GenBank/DDBJ whole genome shotgun (WGS) entry which is preliminary data.</text>
</comment>
<dbReference type="EMBL" id="JACBYW010000001">
    <property type="protein sequence ID" value="NYH77451.1"/>
    <property type="molecule type" value="Genomic_DNA"/>
</dbReference>
<evidence type="ECO:0000256" key="1">
    <source>
        <dbReference type="ARBA" id="ARBA00022801"/>
    </source>
</evidence>
<keyword evidence="7" id="KW-1185">Reference proteome</keyword>
<reference evidence="6 7" key="1">
    <citation type="submission" date="2020-07" db="EMBL/GenBank/DDBJ databases">
        <title>Genomic Encyclopedia of Type Strains, Phase III (KMG-III): the genomes of soil and plant-associated and newly described type strains.</title>
        <authorList>
            <person name="Whitman W."/>
        </authorList>
    </citation>
    <scope>NUCLEOTIDE SEQUENCE [LARGE SCALE GENOMIC DNA]</scope>
    <source>
        <strain evidence="6 7">CECT 8576</strain>
    </source>
</reference>
<feature type="region of interest" description="Disordered" evidence="4">
    <location>
        <begin position="1"/>
        <end position="23"/>
    </location>
</feature>
<protein>
    <recommendedName>
        <fullName evidence="5">Glycoside hydrolase family 5 domain-containing protein</fullName>
    </recommendedName>
</protein>
<organism evidence="6 7">
    <name type="scientific">Actinopolyspora biskrensis</name>
    <dbReference type="NCBI Taxonomy" id="1470178"/>
    <lineage>
        <taxon>Bacteria</taxon>
        <taxon>Bacillati</taxon>
        <taxon>Actinomycetota</taxon>
        <taxon>Actinomycetes</taxon>
        <taxon>Actinopolysporales</taxon>
        <taxon>Actinopolysporaceae</taxon>
        <taxon>Actinopolyspora</taxon>
    </lineage>
</organism>
<feature type="domain" description="Glycoside hydrolase family 5" evidence="5">
    <location>
        <begin position="109"/>
        <end position="330"/>
    </location>
</feature>
<sequence>MTPLLAKRSPERGRSTGSARERRRRRVLAATLSAFLAVPFSALSYTSATAAERPAEQSAGQAVGRAHSAADFQGVNWARPEDNFVDGPVVPEGLNVSDDYATVKAKASAVYEEFRETSGANTVRLPINTHSVPGTEWGDAYAGAVDAATENGFKVILSYWEDGASSDGRIADTEAFNAMWDAVASRWRFDGRVHFEPMNEPHGYSAAEWADVAAQWIADRPWVPRKRIFVSGHGYNGDVTSVCHDSRLAGTYLSLHLYAFQFDSMSYDEWRELFDSRIGECGSRTVLDEFGAPMDDGRNYGEAGSADNFVRYIRAATDAVRSHDMGAVYWPALGGKHTYRPDYDWYSLYALEGSGTDLSLRVRNDSMIDRLRHAWDGAGHAAPAAPAAGEHRSSVPVGR</sequence>
<gene>
    <name evidence="6" type="ORF">FHR84_000765</name>
</gene>
<dbReference type="GO" id="GO:0009251">
    <property type="term" value="P:glucan catabolic process"/>
    <property type="evidence" value="ECO:0007669"/>
    <property type="project" value="TreeGrafter"/>
</dbReference>
<proteinExistence type="inferred from homology"/>
<dbReference type="InterPro" id="IPR017853">
    <property type="entry name" value="GH"/>
</dbReference>
<evidence type="ECO:0000256" key="2">
    <source>
        <dbReference type="ARBA" id="ARBA00023295"/>
    </source>
</evidence>